<keyword evidence="3" id="KW-1185">Reference proteome</keyword>
<dbReference type="EMBL" id="SKBN01000157">
    <property type="protein sequence ID" value="TGJ81688.1"/>
    <property type="molecule type" value="Genomic_DNA"/>
</dbReference>
<name>A0A4Z0YNT7_9PEZI</name>
<feature type="non-terminal residue" evidence="2">
    <location>
        <position position="1"/>
    </location>
</feature>
<evidence type="ECO:0000313" key="3">
    <source>
        <dbReference type="Proteomes" id="UP000297716"/>
    </source>
</evidence>
<dbReference type="STRING" id="37992.A0A4Z0YNT7"/>
<feature type="compositionally biased region" description="Basic residues" evidence="1">
    <location>
        <begin position="71"/>
        <end position="80"/>
    </location>
</feature>
<comment type="caution">
    <text evidence="2">The sequence shown here is derived from an EMBL/GenBank/DDBJ whole genome shotgun (WGS) entry which is preliminary data.</text>
</comment>
<dbReference type="AlphaFoldDB" id="A0A4Z0YNT7"/>
<protein>
    <submittedName>
        <fullName evidence="2">Uncharacterized protein</fullName>
    </submittedName>
</protein>
<evidence type="ECO:0000256" key="1">
    <source>
        <dbReference type="SAM" id="MobiDB-lite"/>
    </source>
</evidence>
<proteinExistence type="predicted"/>
<dbReference type="Proteomes" id="UP000297716">
    <property type="component" value="Unassembled WGS sequence"/>
</dbReference>
<organism evidence="2 3">
    <name type="scientific">Xylaria hypoxylon</name>
    <dbReference type="NCBI Taxonomy" id="37992"/>
    <lineage>
        <taxon>Eukaryota</taxon>
        <taxon>Fungi</taxon>
        <taxon>Dikarya</taxon>
        <taxon>Ascomycota</taxon>
        <taxon>Pezizomycotina</taxon>
        <taxon>Sordariomycetes</taxon>
        <taxon>Xylariomycetidae</taxon>
        <taxon>Xylariales</taxon>
        <taxon>Xylariaceae</taxon>
        <taxon>Xylaria</taxon>
    </lineage>
</organism>
<sequence>SPSARPSAGRGRRRGLGVGYADDLADDDVDSEAVAQRTPSTDSADDFELLEKSVDDLANPKTTGSQAQSGKAKKRSKKRS</sequence>
<feature type="region of interest" description="Disordered" evidence="1">
    <location>
        <begin position="1"/>
        <end position="80"/>
    </location>
</feature>
<accession>A0A4Z0YNT7</accession>
<gene>
    <name evidence="2" type="ORF">E0Z10_g7085</name>
</gene>
<evidence type="ECO:0000313" key="2">
    <source>
        <dbReference type="EMBL" id="TGJ81688.1"/>
    </source>
</evidence>
<reference evidence="2 3" key="1">
    <citation type="submission" date="2019-03" db="EMBL/GenBank/DDBJ databases">
        <title>Draft genome sequence of Xylaria hypoxylon DSM 108379, a ubiquitous saprotrophic-parasitic fungi on hardwood.</title>
        <authorList>
            <person name="Buettner E."/>
            <person name="Leonhardt S."/>
            <person name="Gebauer A.M."/>
            <person name="Liers C."/>
            <person name="Hofrichter M."/>
            <person name="Kellner H."/>
        </authorList>
    </citation>
    <scope>NUCLEOTIDE SEQUENCE [LARGE SCALE GENOMIC DNA]</scope>
    <source>
        <strain evidence="2 3">DSM 108379</strain>
    </source>
</reference>